<name>A0A699X267_TANCI</name>
<proteinExistence type="predicted"/>
<evidence type="ECO:0000313" key="1">
    <source>
        <dbReference type="EMBL" id="GFD53599.1"/>
    </source>
</evidence>
<sequence length="38" mass="4230">RGLTALPLRLFPLCTDDGGLQDLRIAAYTVRLPPFVFL</sequence>
<dbReference type="AlphaFoldDB" id="A0A699X267"/>
<comment type="caution">
    <text evidence="1">The sequence shown here is derived from an EMBL/GenBank/DDBJ whole genome shotgun (WGS) entry which is preliminary data.</text>
</comment>
<organism evidence="1">
    <name type="scientific">Tanacetum cinerariifolium</name>
    <name type="common">Dalmatian daisy</name>
    <name type="synonym">Chrysanthemum cinerariifolium</name>
    <dbReference type="NCBI Taxonomy" id="118510"/>
    <lineage>
        <taxon>Eukaryota</taxon>
        <taxon>Viridiplantae</taxon>
        <taxon>Streptophyta</taxon>
        <taxon>Embryophyta</taxon>
        <taxon>Tracheophyta</taxon>
        <taxon>Spermatophyta</taxon>
        <taxon>Magnoliopsida</taxon>
        <taxon>eudicotyledons</taxon>
        <taxon>Gunneridae</taxon>
        <taxon>Pentapetalae</taxon>
        <taxon>asterids</taxon>
        <taxon>campanulids</taxon>
        <taxon>Asterales</taxon>
        <taxon>Asteraceae</taxon>
        <taxon>Asteroideae</taxon>
        <taxon>Anthemideae</taxon>
        <taxon>Anthemidinae</taxon>
        <taxon>Tanacetum</taxon>
    </lineage>
</organism>
<accession>A0A699X267</accession>
<protein>
    <submittedName>
        <fullName evidence="1">Uncharacterized protein</fullName>
    </submittedName>
</protein>
<dbReference type="EMBL" id="BKCJ011796355">
    <property type="protein sequence ID" value="GFD53599.1"/>
    <property type="molecule type" value="Genomic_DNA"/>
</dbReference>
<feature type="non-terminal residue" evidence="1">
    <location>
        <position position="1"/>
    </location>
</feature>
<reference evidence="1" key="1">
    <citation type="journal article" date="2019" name="Sci. Rep.">
        <title>Draft genome of Tanacetum cinerariifolium, the natural source of mosquito coil.</title>
        <authorList>
            <person name="Yamashiro T."/>
            <person name="Shiraishi A."/>
            <person name="Satake H."/>
            <person name="Nakayama K."/>
        </authorList>
    </citation>
    <scope>NUCLEOTIDE SEQUENCE</scope>
</reference>
<gene>
    <name evidence="1" type="ORF">Tci_925568</name>
</gene>